<dbReference type="Pfam" id="PF25757">
    <property type="entry name" value="TPR_DNAAF5"/>
    <property type="match status" value="1"/>
</dbReference>
<protein>
    <submittedName>
        <fullName evidence="4">Dynein assembly factor 5, axonemal isoform 2</fullName>
    </submittedName>
</protein>
<dbReference type="Proteomes" id="UP000311919">
    <property type="component" value="Unassembled WGS sequence"/>
</dbReference>
<dbReference type="EMBL" id="SKCS01000289">
    <property type="protein sequence ID" value="TNN11527.1"/>
    <property type="molecule type" value="Genomic_DNA"/>
</dbReference>
<dbReference type="InterPro" id="IPR057978">
    <property type="entry name" value="TPR_DAAF5"/>
</dbReference>
<dbReference type="GO" id="GO:0036158">
    <property type="term" value="P:outer dynein arm assembly"/>
    <property type="evidence" value="ECO:0007669"/>
    <property type="project" value="TreeGrafter"/>
</dbReference>
<dbReference type="InterPro" id="IPR011989">
    <property type="entry name" value="ARM-like"/>
</dbReference>
<reference evidence="4 5" key="1">
    <citation type="submission" date="2019-03" db="EMBL/GenBank/DDBJ databases">
        <title>An improved genome assembly of the fluke Schistosoma japonicum.</title>
        <authorList>
            <person name="Hu W."/>
            <person name="Luo F."/>
            <person name="Yin M."/>
            <person name="Mo X."/>
            <person name="Sun C."/>
            <person name="Wu Q."/>
            <person name="Zhu B."/>
            <person name="Xiang M."/>
            <person name="Wang J."/>
            <person name="Wang Y."/>
            <person name="Zhang T."/>
            <person name="Xu B."/>
            <person name="Zheng H."/>
            <person name="Feng Z."/>
        </authorList>
    </citation>
    <scope>NUCLEOTIDE SEQUENCE [LARGE SCALE GENOMIC DNA]</scope>
    <source>
        <strain evidence="4">HuSjv2</strain>
        <tissue evidence="4">Worms</tissue>
    </source>
</reference>
<feature type="domain" description="Dynein axonemal assembly factor 5 HEAT-repeat" evidence="2">
    <location>
        <begin position="303"/>
        <end position="378"/>
    </location>
</feature>
<dbReference type="Pfam" id="PF24573">
    <property type="entry name" value="HEAT_DAAF5"/>
    <property type="match status" value="1"/>
</dbReference>
<sequence>MSEGLCNISRCITLLTDEDRFTRKKALKSIESYLNTNDDKEISIYGTLAENLANALNDPVEVNRELAIKVLMLTINVTKDIRPLLPIIVPVIVMRLGQKEIIEQSEEIRYSTLNFIYILVTRTDETSPFLDDYISIIQKTLVDPYHEVKKLSCRIAIALSEKKCHRFYQVSESILMPMLSNLTHQHSKVRLETVVALEKVLMHSQGKLVDSVIPPLTQRLFDSSSAVRRAVIELVGSWLLDLPDRYSYQTRLLPLLLSGFIDESDEIHVITMNLWHHIGLKFEKENEENLKDKLDFDHSLPSYYPYGCKRPILGCRELVYRSASKLFPGLCKDLSDWQEATRLKSASLLPILILHLEESATQHTQHLLTGIANGLTDALSRMSPVGNISLINMMTFVSFRQVSPSNITVNELDIVGFIATHSTPQAFSSSDVNEAVKVINQLFISAQILGCMISTKFWWHLLEPCLHRCTESAAPSSLAGHLFLLSGLIYGSPLYQINGINEFHHNSSSSDCADVTTTSTNNTTGSSPNVHNDNVDENNHVKVMACTTNHTTLHKIIAYLSQNELISVMSVGAKAGLLKCVQVSIEHLNEAIDLLKQDSKQQHEHALESLQLSDDSQRDIAETTYNSAKLLVQDEQIRSWLFEIILGLGGVWPENDLVSSDFGQTILSSCDRLMERLAVCHRDCINLSKQYHLSSKGSDVNEALVINSASTNDFDQLLFSCMPKLIHRLNEDLHKSISWHPRSIGLSLLSRCLQLATGPALLFTFNNHGNNQECLAAILDLLERGCRLNSAPGGGGSGVDNAGSQFDKSPGGTDPLTLASEAELRLRGLILLTKLTDNNHIRTVLSSSKYLSYCFSKLILPVCVWRAGRTSEAMRKAACTSYLALLASAVSIRHLSEIILNLRTSSEIHIDQWLLTNNIESMHSVMQELTNNEFNNDENNAVRSTPKFSNLPCLPSSLLSLMLARLGSLLDDDLEGTRRLACLCLTIFFNGLLIPPPLPSSSTSSLVKLSSADQNPDENKVVDFLNSPTWIQSLTTNTTISSNSSASHEMPKECNILLPNVPLANSFGDQVFRFYGNFIKRLNDSKDQIRILICETIIAWIRLLIPMLTSSPSSATTIKASPQLNPVYSGVMEDFLNHLIIHLDDPSSQIRASVSRILLRINQFSSDLVIKALNKSRSCHRSFQLCDKLLEYCQSSHSHQYN</sequence>
<dbReference type="GO" id="GO:0003341">
    <property type="term" value="P:cilium movement"/>
    <property type="evidence" value="ECO:0007669"/>
    <property type="project" value="TreeGrafter"/>
</dbReference>
<dbReference type="OrthoDB" id="413572at2759"/>
<name>A0A4Z2D4X1_SCHJA</name>
<gene>
    <name evidence="4" type="ORF">EWB00_004513</name>
</gene>
<organism evidence="4 5">
    <name type="scientific">Schistosoma japonicum</name>
    <name type="common">Blood fluke</name>
    <dbReference type="NCBI Taxonomy" id="6182"/>
    <lineage>
        <taxon>Eukaryota</taxon>
        <taxon>Metazoa</taxon>
        <taxon>Spiralia</taxon>
        <taxon>Lophotrochozoa</taxon>
        <taxon>Platyhelminthes</taxon>
        <taxon>Trematoda</taxon>
        <taxon>Digenea</taxon>
        <taxon>Strigeidida</taxon>
        <taxon>Schistosomatoidea</taxon>
        <taxon>Schistosomatidae</taxon>
        <taxon>Schistosoma</taxon>
    </lineage>
</organism>
<proteinExistence type="predicted"/>
<accession>A0A4Z2D4X1</accession>
<feature type="region of interest" description="Disordered" evidence="1">
    <location>
        <begin position="511"/>
        <end position="534"/>
    </location>
</feature>
<dbReference type="GO" id="GO:0045505">
    <property type="term" value="F:dynein intermediate chain binding"/>
    <property type="evidence" value="ECO:0007669"/>
    <property type="project" value="TreeGrafter"/>
</dbReference>
<dbReference type="Gene3D" id="1.25.10.10">
    <property type="entry name" value="Leucine-rich Repeat Variant"/>
    <property type="match status" value="1"/>
</dbReference>
<evidence type="ECO:0000313" key="4">
    <source>
        <dbReference type="EMBL" id="TNN11527.1"/>
    </source>
</evidence>
<dbReference type="InterPro" id="IPR052623">
    <property type="entry name" value="DAAF5"/>
</dbReference>
<dbReference type="STRING" id="6182.A0A4Z2D4X1"/>
<evidence type="ECO:0000313" key="5">
    <source>
        <dbReference type="Proteomes" id="UP000311919"/>
    </source>
</evidence>
<keyword evidence="5" id="KW-1185">Reference proteome</keyword>
<dbReference type="InterPro" id="IPR056497">
    <property type="entry name" value="HEAT_DAAF5"/>
</dbReference>
<dbReference type="GO" id="GO:0036159">
    <property type="term" value="P:inner dynein arm assembly"/>
    <property type="evidence" value="ECO:0007669"/>
    <property type="project" value="TreeGrafter"/>
</dbReference>
<dbReference type="SUPFAM" id="SSF48371">
    <property type="entry name" value="ARM repeat"/>
    <property type="match status" value="2"/>
</dbReference>
<dbReference type="AlphaFoldDB" id="A0A4Z2D4X1"/>
<feature type="compositionally biased region" description="Low complexity" evidence="1">
    <location>
        <begin position="516"/>
        <end position="532"/>
    </location>
</feature>
<feature type="domain" description="Dynein axonemal assembly factor 5 TPR repeats" evidence="3">
    <location>
        <begin position="15"/>
        <end position="293"/>
    </location>
</feature>
<dbReference type="InterPro" id="IPR016024">
    <property type="entry name" value="ARM-type_fold"/>
</dbReference>
<evidence type="ECO:0000259" key="3">
    <source>
        <dbReference type="Pfam" id="PF25757"/>
    </source>
</evidence>
<evidence type="ECO:0000256" key="1">
    <source>
        <dbReference type="SAM" id="MobiDB-lite"/>
    </source>
</evidence>
<dbReference type="PANTHER" id="PTHR16216:SF2">
    <property type="entry name" value="DYNEIN AXONEMAL ASSEMBLY FACTOR 5"/>
    <property type="match status" value="1"/>
</dbReference>
<dbReference type="PANTHER" id="PTHR16216">
    <property type="entry name" value="DYNEIN ASSEMBLY FACTOR 5, AXONEMAL"/>
    <property type="match status" value="1"/>
</dbReference>
<dbReference type="GO" id="GO:0005737">
    <property type="term" value="C:cytoplasm"/>
    <property type="evidence" value="ECO:0007669"/>
    <property type="project" value="TreeGrafter"/>
</dbReference>
<comment type="caution">
    <text evidence="4">The sequence shown here is derived from an EMBL/GenBank/DDBJ whole genome shotgun (WGS) entry which is preliminary data.</text>
</comment>
<evidence type="ECO:0000259" key="2">
    <source>
        <dbReference type="Pfam" id="PF24573"/>
    </source>
</evidence>